<reference evidence="7 8" key="1">
    <citation type="submission" date="2020-08" db="EMBL/GenBank/DDBJ databases">
        <title>Genomic Encyclopedia of Type Strains, Phase III (KMG-III): the genomes of soil and plant-associated and newly described type strains.</title>
        <authorList>
            <person name="Whitman W."/>
        </authorList>
    </citation>
    <scope>NUCLEOTIDE SEQUENCE [LARGE SCALE GENOMIC DNA]</scope>
    <source>
        <strain evidence="7 8">CECT 8571</strain>
    </source>
</reference>
<dbReference type="PIRSF" id="PIRSF039090">
    <property type="entry name" value="Flis"/>
    <property type="match status" value="1"/>
</dbReference>
<dbReference type="AlphaFoldDB" id="A0A839UJZ2"/>
<evidence type="ECO:0000256" key="5">
    <source>
        <dbReference type="ARBA" id="ARBA00023186"/>
    </source>
</evidence>
<keyword evidence="4 6" id="KW-1005">Bacterial flagellum biogenesis</keyword>
<gene>
    <name evidence="7" type="ORF">FHS30_001618</name>
</gene>
<evidence type="ECO:0000256" key="6">
    <source>
        <dbReference type="PIRNR" id="PIRNR039090"/>
    </source>
</evidence>
<dbReference type="GO" id="GO:0005829">
    <property type="term" value="C:cytosol"/>
    <property type="evidence" value="ECO:0007669"/>
    <property type="project" value="UniProtKB-SubCell"/>
</dbReference>
<dbReference type="PANTHER" id="PTHR34773">
    <property type="entry name" value="FLAGELLAR SECRETION CHAPERONE FLIS"/>
    <property type="match status" value="1"/>
</dbReference>
<dbReference type="Proteomes" id="UP000559987">
    <property type="component" value="Unassembled WGS sequence"/>
</dbReference>
<evidence type="ECO:0000256" key="4">
    <source>
        <dbReference type="ARBA" id="ARBA00022795"/>
    </source>
</evidence>
<dbReference type="GO" id="GO:0044780">
    <property type="term" value="P:bacterial-type flagellum assembly"/>
    <property type="evidence" value="ECO:0007669"/>
    <property type="project" value="InterPro"/>
</dbReference>
<dbReference type="PANTHER" id="PTHR34773:SF1">
    <property type="entry name" value="FLAGELLAR SECRETION CHAPERONE FLIS"/>
    <property type="match status" value="1"/>
</dbReference>
<dbReference type="Pfam" id="PF02561">
    <property type="entry name" value="FliS"/>
    <property type="match status" value="1"/>
</dbReference>
<keyword evidence="3 6" id="KW-0963">Cytoplasm</keyword>
<keyword evidence="7" id="KW-0966">Cell projection</keyword>
<keyword evidence="5" id="KW-0143">Chaperone</keyword>
<protein>
    <recommendedName>
        <fullName evidence="6">Flagellar secretion chaperone FliS</fullName>
    </recommendedName>
</protein>
<dbReference type="GO" id="GO:0071973">
    <property type="term" value="P:bacterial-type flagellum-dependent cell motility"/>
    <property type="evidence" value="ECO:0007669"/>
    <property type="project" value="TreeGrafter"/>
</dbReference>
<comment type="similarity">
    <text evidence="2 6">Belongs to the FliS family.</text>
</comment>
<dbReference type="NCBIfam" id="TIGR00208">
    <property type="entry name" value="fliS"/>
    <property type="match status" value="1"/>
</dbReference>
<dbReference type="Gene3D" id="1.20.120.340">
    <property type="entry name" value="Flagellar protein FliS"/>
    <property type="match status" value="1"/>
</dbReference>
<dbReference type="InterPro" id="IPR003713">
    <property type="entry name" value="FliS"/>
</dbReference>
<keyword evidence="8" id="KW-1185">Reference proteome</keyword>
<keyword evidence="7" id="KW-0282">Flagellum</keyword>
<evidence type="ECO:0000313" key="7">
    <source>
        <dbReference type="EMBL" id="MBB3168434.1"/>
    </source>
</evidence>
<name>A0A839UJZ2_9GAMM</name>
<organism evidence="7 8">
    <name type="scientific">Simiduia aestuariiviva</name>
    <dbReference type="NCBI Taxonomy" id="1510459"/>
    <lineage>
        <taxon>Bacteria</taxon>
        <taxon>Pseudomonadati</taxon>
        <taxon>Pseudomonadota</taxon>
        <taxon>Gammaproteobacteria</taxon>
        <taxon>Cellvibrionales</taxon>
        <taxon>Cellvibrionaceae</taxon>
        <taxon>Simiduia</taxon>
    </lineage>
</organism>
<dbReference type="RefSeq" id="WP_183909914.1">
    <property type="nucleotide sequence ID" value="NZ_JACHXZ010000002.1"/>
</dbReference>
<comment type="caution">
    <text evidence="7">The sequence shown here is derived from an EMBL/GenBank/DDBJ whole genome shotgun (WGS) entry which is preliminary data.</text>
</comment>
<dbReference type="InterPro" id="IPR036584">
    <property type="entry name" value="FliS_sf"/>
</dbReference>
<evidence type="ECO:0000256" key="2">
    <source>
        <dbReference type="ARBA" id="ARBA00008787"/>
    </source>
</evidence>
<accession>A0A839UJZ2</accession>
<dbReference type="SUPFAM" id="SSF101116">
    <property type="entry name" value="Flagellar export chaperone FliS"/>
    <property type="match status" value="1"/>
</dbReference>
<comment type="subcellular location">
    <subcellularLocation>
        <location evidence="1 6">Cytoplasm</location>
        <location evidence="1 6">Cytosol</location>
    </subcellularLocation>
</comment>
<evidence type="ECO:0000313" key="8">
    <source>
        <dbReference type="Proteomes" id="UP000559987"/>
    </source>
</evidence>
<sequence length="132" mass="14326">MSFRTSAHAYTKVGNETSVEAADSHRLIELLYEGALSRIAQAKGALRQGRIDIRGTKISHAINIVLGLRDALNPAQGAELANNLDALYDYIQRLLMDAHKEGSEAKLDEATQLLSQLAGAWREIGANKSALL</sequence>
<evidence type="ECO:0000256" key="3">
    <source>
        <dbReference type="ARBA" id="ARBA00022490"/>
    </source>
</evidence>
<proteinExistence type="inferred from homology"/>
<keyword evidence="7" id="KW-0969">Cilium</keyword>
<dbReference type="EMBL" id="JACHXZ010000002">
    <property type="protein sequence ID" value="MBB3168434.1"/>
    <property type="molecule type" value="Genomic_DNA"/>
</dbReference>
<evidence type="ECO:0000256" key="1">
    <source>
        <dbReference type="ARBA" id="ARBA00004514"/>
    </source>
</evidence>
<dbReference type="CDD" id="cd16098">
    <property type="entry name" value="FliS"/>
    <property type="match status" value="1"/>
</dbReference>